<feature type="compositionally biased region" description="Polar residues" evidence="1">
    <location>
        <begin position="241"/>
        <end position="261"/>
    </location>
</feature>
<feature type="compositionally biased region" description="Basic and acidic residues" evidence="1">
    <location>
        <begin position="461"/>
        <end position="474"/>
    </location>
</feature>
<feature type="compositionally biased region" description="Polar residues" evidence="1">
    <location>
        <begin position="91"/>
        <end position="111"/>
    </location>
</feature>
<dbReference type="PANTHER" id="PTHR28125">
    <property type="entry name" value="MEIOTIC EXPRESSION UP-REGULATED PROTEIN 26"/>
    <property type="match status" value="1"/>
</dbReference>
<feature type="compositionally biased region" description="Low complexity" evidence="1">
    <location>
        <begin position="14"/>
        <end position="27"/>
    </location>
</feature>
<dbReference type="OrthoDB" id="5595379at2759"/>
<protein>
    <recommendedName>
        <fullName evidence="2">Transcription regulator Rua1 C-terminal domain-containing protein</fullName>
    </recommendedName>
</protein>
<feature type="region of interest" description="Disordered" evidence="1">
    <location>
        <begin position="451"/>
        <end position="480"/>
    </location>
</feature>
<dbReference type="EMBL" id="KZ819329">
    <property type="protein sequence ID" value="PWN19973.1"/>
    <property type="molecule type" value="Genomic_DNA"/>
</dbReference>
<dbReference type="RefSeq" id="XP_025347133.1">
    <property type="nucleotide sequence ID" value="XM_025495007.1"/>
</dbReference>
<feature type="domain" description="Transcription regulator Rua1 C-terminal" evidence="2">
    <location>
        <begin position="493"/>
        <end position="591"/>
    </location>
</feature>
<accession>A0A316U6L0</accession>
<dbReference type="Proteomes" id="UP000245942">
    <property type="component" value="Unassembled WGS sequence"/>
</dbReference>
<feature type="region of interest" description="Disordered" evidence="1">
    <location>
        <begin position="155"/>
        <end position="183"/>
    </location>
</feature>
<feature type="region of interest" description="Disordered" evidence="1">
    <location>
        <begin position="230"/>
        <end position="261"/>
    </location>
</feature>
<gene>
    <name evidence="3" type="ORF">BCV69DRAFT_313180</name>
</gene>
<evidence type="ECO:0000259" key="2">
    <source>
        <dbReference type="Pfam" id="PF14616"/>
    </source>
</evidence>
<proteinExistence type="predicted"/>
<reference evidence="3 4" key="1">
    <citation type="journal article" date="2018" name="Mol. Biol. Evol.">
        <title>Broad Genomic Sampling Reveals a Smut Pathogenic Ancestry of the Fungal Clade Ustilaginomycotina.</title>
        <authorList>
            <person name="Kijpornyongpan T."/>
            <person name="Mondo S.J."/>
            <person name="Barry K."/>
            <person name="Sandor L."/>
            <person name="Lee J."/>
            <person name="Lipzen A."/>
            <person name="Pangilinan J."/>
            <person name="LaButti K."/>
            <person name="Hainaut M."/>
            <person name="Henrissat B."/>
            <person name="Grigoriev I.V."/>
            <person name="Spatafora J.W."/>
            <person name="Aime M.C."/>
        </authorList>
    </citation>
    <scope>NUCLEOTIDE SEQUENCE [LARGE SCALE GENOMIC DNA]</scope>
    <source>
        <strain evidence="3 4">MCA 4718</strain>
    </source>
</reference>
<dbReference type="Pfam" id="PF14616">
    <property type="entry name" value="Rua1_C"/>
    <property type="match status" value="1"/>
</dbReference>
<dbReference type="PANTHER" id="PTHR28125:SF2">
    <property type="entry name" value="MEIOTIC EXPRESSION UP-REGULATED PROTEIN 26"/>
    <property type="match status" value="1"/>
</dbReference>
<dbReference type="InterPro" id="IPR028012">
    <property type="entry name" value="Rua1_C"/>
</dbReference>
<keyword evidence="4" id="KW-1185">Reference proteome</keyword>
<dbReference type="GeneID" id="37016741"/>
<dbReference type="STRING" id="1684307.A0A316U6L0"/>
<evidence type="ECO:0000313" key="4">
    <source>
        <dbReference type="Proteomes" id="UP000245942"/>
    </source>
</evidence>
<organism evidence="3 4">
    <name type="scientific">Pseudomicrostroma glucosiphilum</name>
    <dbReference type="NCBI Taxonomy" id="1684307"/>
    <lineage>
        <taxon>Eukaryota</taxon>
        <taxon>Fungi</taxon>
        <taxon>Dikarya</taxon>
        <taxon>Basidiomycota</taxon>
        <taxon>Ustilaginomycotina</taxon>
        <taxon>Exobasidiomycetes</taxon>
        <taxon>Microstromatales</taxon>
        <taxon>Microstromatales incertae sedis</taxon>
        <taxon>Pseudomicrostroma</taxon>
    </lineage>
</organism>
<feature type="region of interest" description="Disordered" evidence="1">
    <location>
        <begin position="87"/>
        <end position="111"/>
    </location>
</feature>
<evidence type="ECO:0000313" key="3">
    <source>
        <dbReference type="EMBL" id="PWN19973.1"/>
    </source>
</evidence>
<feature type="region of interest" description="Disordered" evidence="1">
    <location>
        <begin position="608"/>
        <end position="646"/>
    </location>
</feature>
<evidence type="ECO:0000256" key="1">
    <source>
        <dbReference type="SAM" id="MobiDB-lite"/>
    </source>
</evidence>
<feature type="compositionally biased region" description="Polar residues" evidence="1">
    <location>
        <begin position="28"/>
        <end position="48"/>
    </location>
</feature>
<sequence>MLDLHLTDQSCFDSSSSASNAATGSSSDQLSDNQPCWGPSWTTPQSQTLASPQVQLDNLEQHSAFSDGSLSNIADYLTPSSASSDEASALLTPSTAPHISPNTSYAGTDSCKQTTSKAFNAVDGRTLAAVALYTNALRGGHDSLAPGLGSASILSDMAPSHSQELQDPNPFAHLSHEARPQQESAAATSALLYPFVNYRLQDWRSLSNHRNTKSTGSILDQIIGSCNATKSNGRAHEASAKVQSSKSGSTESYEQDSASNDPTKLACKSSLSQSALSEAGATCVDADVLSLALMSRAYATASSESYLVHYPSGCKISLVDSACISPAANTPLGQQSSNSSAASTSKSCFLMWQKEGARFSASSSVSLDGHGQPEMSDNADHCGSITTDRSLTGAMEVQTDRGSSPGSCETRQAQAELATLRADNKDSHYEREKGSRQYEYLAAVVLPAEGDQESLPYSTKTDQDPRRIPSREQFEGDEDTRALAQEPKLGAGDLYTPKFVKGHRTDRQGWCDCGKWLGMKSSVYNYHASICHGVSCRTGRPFAPPTQIRWCKELKMVDAHCHNCDEWVNIMRKMMRHRTWKNWFVHASHCHHKAAKPKSTALQLQPAVVETTEEVNSEEREQPAKKRSSAPSTSKTSIRLKCCRTK</sequence>
<feature type="region of interest" description="Disordered" evidence="1">
    <location>
        <begin position="1"/>
        <end position="48"/>
    </location>
</feature>
<name>A0A316U6L0_9BASI</name>
<dbReference type="AlphaFoldDB" id="A0A316U6L0"/>